<evidence type="ECO:0000313" key="2">
    <source>
        <dbReference type="Proteomes" id="UP001595729"/>
    </source>
</evidence>
<dbReference type="EMBL" id="JBHRXX010000009">
    <property type="protein sequence ID" value="MFC3685991.1"/>
    <property type="molecule type" value="Genomic_DNA"/>
</dbReference>
<dbReference type="Gene3D" id="3.30.1050.10">
    <property type="entry name" value="SCP2 sterol-binding domain"/>
    <property type="match status" value="1"/>
</dbReference>
<keyword evidence="2" id="KW-1185">Reference proteome</keyword>
<evidence type="ECO:0000313" key="1">
    <source>
        <dbReference type="EMBL" id="MFC3685991.1"/>
    </source>
</evidence>
<dbReference type="RefSeq" id="WP_382178108.1">
    <property type="nucleotide sequence ID" value="NZ_JBHRXX010000009.1"/>
</dbReference>
<dbReference type="SUPFAM" id="SSF55718">
    <property type="entry name" value="SCP-like"/>
    <property type="match status" value="1"/>
</dbReference>
<comment type="caution">
    <text evidence="1">The sequence shown here is derived from an EMBL/GenBank/DDBJ whole genome shotgun (WGS) entry which is preliminary data.</text>
</comment>
<organism evidence="1 2">
    <name type="scientific">Hydrogenophaga luteola</name>
    <dbReference type="NCBI Taxonomy" id="1591122"/>
    <lineage>
        <taxon>Bacteria</taxon>
        <taxon>Pseudomonadati</taxon>
        <taxon>Pseudomonadota</taxon>
        <taxon>Betaproteobacteria</taxon>
        <taxon>Burkholderiales</taxon>
        <taxon>Comamonadaceae</taxon>
        <taxon>Hydrogenophaga</taxon>
    </lineage>
</organism>
<dbReference type="Proteomes" id="UP001595729">
    <property type="component" value="Unassembled WGS sequence"/>
</dbReference>
<dbReference type="InterPro" id="IPR036527">
    <property type="entry name" value="SCP2_sterol-bd_dom_sf"/>
</dbReference>
<protein>
    <recommendedName>
        <fullName evidence="3">SCP2 domain-containing protein</fullName>
    </recommendedName>
</protein>
<proteinExistence type="predicted"/>
<reference evidence="2" key="1">
    <citation type="journal article" date="2019" name="Int. J. Syst. Evol. Microbiol.">
        <title>The Global Catalogue of Microorganisms (GCM) 10K type strain sequencing project: providing services to taxonomists for standard genome sequencing and annotation.</title>
        <authorList>
            <consortium name="The Broad Institute Genomics Platform"/>
            <consortium name="The Broad Institute Genome Sequencing Center for Infectious Disease"/>
            <person name="Wu L."/>
            <person name="Ma J."/>
        </authorList>
    </citation>
    <scope>NUCLEOTIDE SEQUENCE [LARGE SCALE GENOMIC DNA]</scope>
    <source>
        <strain evidence="2">KCTC 42501</strain>
    </source>
</reference>
<accession>A0ABV7W882</accession>
<name>A0ABV7W882_9BURK</name>
<gene>
    <name evidence="1" type="ORF">ACFOPI_20520</name>
</gene>
<evidence type="ECO:0008006" key="3">
    <source>
        <dbReference type="Google" id="ProtNLM"/>
    </source>
</evidence>
<sequence>MTLFSFEWAQSFATSWNATTGRSKLAITSTGPTAFCVQNAEAIGPYCVLEWDECGQVTVSFEAPLRRFEGSNAAWQDLMQQRVSAVASVMSGRIRYHGDFGFLIRVARGFDRVAVVAAGLLPPPPKEMT</sequence>